<feature type="domain" description="Integrase catalytic" evidence="1">
    <location>
        <begin position="72"/>
        <end position="146"/>
    </location>
</feature>
<dbReference type="InterPro" id="IPR036397">
    <property type="entry name" value="RNaseH_sf"/>
</dbReference>
<evidence type="ECO:0000259" key="1">
    <source>
        <dbReference type="PROSITE" id="PS50994"/>
    </source>
</evidence>
<dbReference type="InterPro" id="IPR025948">
    <property type="entry name" value="HTH-like_dom"/>
</dbReference>
<dbReference type="InterPro" id="IPR012337">
    <property type="entry name" value="RNaseH-like_sf"/>
</dbReference>
<dbReference type="Pfam" id="PF00665">
    <property type="entry name" value="rve"/>
    <property type="match status" value="1"/>
</dbReference>
<dbReference type="EMBL" id="JALJXV010000007">
    <property type="protein sequence ID" value="MCP1675707.1"/>
    <property type="molecule type" value="Genomic_DNA"/>
</dbReference>
<dbReference type="Pfam" id="PF13276">
    <property type="entry name" value="HTH_21"/>
    <property type="match status" value="1"/>
</dbReference>
<name>A0AAE3G5F2_9GAMM</name>
<dbReference type="PROSITE" id="PS50994">
    <property type="entry name" value="INTEGRASE"/>
    <property type="match status" value="1"/>
</dbReference>
<gene>
    <name evidence="2" type="ORF">J2T57_002862</name>
</gene>
<accession>A0AAE3G5F2</accession>
<dbReference type="InterPro" id="IPR001584">
    <property type="entry name" value="Integrase_cat-core"/>
</dbReference>
<dbReference type="SUPFAM" id="SSF53098">
    <property type="entry name" value="Ribonuclease H-like"/>
    <property type="match status" value="1"/>
</dbReference>
<keyword evidence="3" id="KW-1185">Reference proteome</keyword>
<protein>
    <submittedName>
        <fullName evidence="2">Transposase InsO family protein</fullName>
    </submittedName>
</protein>
<dbReference type="AlphaFoldDB" id="A0AAE3G5F2"/>
<reference evidence="2" key="1">
    <citation type="submission" date="2022-03" db="EMBL/GenBank/DDBJ databases">
        <title>Genomic Encyclopedia of Type Strains, Phase III (KMG-III): the genomes of soil and plant-associated and newly described type strains.</title>
        <authorList>
            <person name="Whitman W."/>
        </authorList>
    </citation>
    <scope>NUCLEOTIDE SEQUENCE</scope>
    <source>
        <strain evidence="2">ANL 6-2</strain>
    </source>
</reference>
<dbReference type="PANTHER" id="PTHR47515">
    <property type="entry name" value="LOW CALCIUM RESPONSE LOCUS PROTEIN T"/>
    <property type="match status" value="1"/>
</dbReference>
<evidence type="ECO:0000313" key="2">
    <source>
        <dbReference type="EMBL" id="MCP1675707.1"/>
    </source>
</evidence>
<organism evidence="2 3">
    <name type="scientific">Natronocella acetinitrilica</name>
    <dbReference type="NCBI Taxonomy" id="414046"/>
    <lineage>
        <taxon>Bacteria</taxon>
        <taxon>Pseudomonadati</taxon>
        <taxon>Pseudomonadota</taxon>
        <taxon>Gammaproteobacteria</taxon>
        <taxon>Chromatiales</taxon>
        <taxon>Ectothiorhodospiraceae</taxon>
        <taxon>Natronocella</taxon>
    </lineage>
</organism>
<dbReference type="GO" id="GO:0003676">
    <property type="term" value="F:nucleic acid binding"/>
    <property type="evidence" value="ECO:0007669"/>
    <property type="project" value="InterPro"/>
</dbReference>
<evidence type="ECO:0000313" key="3">
    <source>
        <dbReference type="Proteomes" id="UP001205843"/>
    </source>
</evidence>
<comment type="caution">
    <text evidence="2">The sequence shown here is derived from an EMBL/GenBank/DDBJ whole genome shotgun (WGS) entry which is preliminary data.</text>
</comment>
<dbReference type="Proteomes" id="UP001205843">
    <property type="component" value="Unassembled WGS sequence"/>
</dbReference>
<dbReference type="GO" id="GO:0015074">
    <property type="term" value="P:DNA integration"/>
    <property type="evidence" value="ECO:0007669"/>
    <property type="project" value="InterPro"/>
</dbReference>
<dbReference type="Gene3D" id="3.30.420.10">
    <property type="entry name" value="Ribonuclease H-like superfamily/Ribonuclease H"/>
    <property type="match status" value="1"/>
</dbReference>
<proteinExistence type="predicted"/>
<sequence>MSVLDEHDAPVIAAMRVLAAQYPRYGYRRIRIFLAREGYSMSVDRCYRLWCKAGLQVPRKRPRKRIATCRPRPLAPTMRNQVWAYDFVFDACANGQKLKCLTVIDEYTRECLAIDVAGSIRSARVIEVLSRLVSQHGAPQIIRSDN</sequence>
<dbReference type="PANTHER" id="PTHR47515:SF1">
    <property type="entry name" value="BLR2054 PROTEIN"/>
    <property type="match status" value="1"/>
</dbReference>